<protein>
    <submittedName>
        <fullName evidence="3">U32 family peptidase</fullName>
    </submittedName>
</protein>
<dbReference type="InterPro" id="IPR051454">
    <property type="entry name" value="RNA/ubiquinone_mod_enzymes"/>
</dbReference>
<accession>A0A7X7R821</accession>
<dbReference type="InterPro" id="IPR001539">
    <property type="entry name" value="Peptidase_U32"/>
</dbReference>
<keyword evidence="1" id="KW-0175">Coiled coil</keyword>
<dbReference type="AlphaFoldDB" id="A0A7X7R821"/>
<dbReference type="PROSITE" id="PS01276">
    <property type="entry name" value="PEPTIDASE_U32"/>
    <property type="match status" value="1"/>
</dbReference>
<dbReference type="Pfam" id="PF12392">
    <property type="entry name" value="DUF3656"/>
    <property type="match status" value="1"/>
</dbReference>
<evidence type="ECO:0000256" key="1">
    <source>
        <dbReference type="SAM" id="Coils"/>
    </source>
</evidence>
<comment type="caution">
    <text evidence="3">The sequence shown here is derived from an EMBL/GenBank/DDBJ whole genome shotgun (WGS) entry which is preliminary data.</text>
</comment>
<evidence type="ECO:0000313" key="3">
    <source>
        <dbReference type="EMBL" id="NLF53908.1"/>
    </source>
</evidence>
<feature type="coiled-coil region" evidence="1">
    <location>
        <begin position="455"/>
        <end position="514"/>
    </location>
</feature>
<sequence length="659" mass="72521">MSHGRHYLELLAPAKSADIGIEAINHGADAVYLGGPGFGARAAAENAVADIARLAAHAHRYHAKVFVALNTILHDHELDAARRLAWDVYQAGADALIVQDMGLLELDLPPIQLHASTQTDIRDASKARFLQDVGFSQIVLARELSLQQVREIAQATDCNLEYFVHGALCVAFSGQCYISHAHTGRSANRGECSQACRLPYDLKDKDGNTVAGNQHMLSMKDNNQSANLRALAAAGVSSFKIEGRYKDMAYVKNITAHYRGLLDEIIEFPDAEGPRYRRASSGRTTFLFTPQAEKTFNRGYTDYFANERQHGIEAFESPKFVGEAIGRVTRIDTTGRRFFDIERTSPIHNGDGLTWYGPRGELTGLRVNRAEPDGGGEGIDRVFPAEPLPVDLVPGTSVFRNHDHAFERALEKKSAERRVRVDARFLATGDGFALSLRDEDGVSASARLVVPFEPAQHAERALASIREQLAKLGNTMFAPGEIVLELPAAPFLPAAQLNALRREAVESLEAARRAAHPRPPRAVAVEPPVPYPQDALSYLANVLNGRARAFYTKHGVKLIDAAYEENLETDEVSLMITKHCLRYSFNLCPKEVKGIRPDPMQLVNGGETLTLRFDCKRCEMHVVGAMRPHIAKMREAVVAQKVSFFSKRTGEAASPAAMR</sequence>
<organism evidence="3 4">
    <name type="scientific">Thauera phenolivorans</name>
    <dbReference type="NCBI Taxonomy" id="1792543"/>
    <lineage>
        <taxon>Bacteria</taxon>
        <taxon>Pseudomonadati</taxon>
        <taxon>Pseudomonadota</taxon>
        <taxon>Betaproteobacteria</taxon>
        <taxon>Rhodocyclales</taxon>
        <taxon>Zoogloeaceae</taxon>
        <taxon>Thauera</taxon>
    </lineage>
</organism>
<dbReference type="Pfam" id="PF01136">
    <property type="entry name" value="Peptidase_U32"/>
    <property type="match status" value="1"/>
</dbReference>
<evidence type="ECO:0000313" key="4">
    <source>
        <dbReference type="Proteomes" id="UP000536534"/>
    </source>
</evidence>
<dbReference type="SUPFAM" id="SSF51395">
    <property type="entry name" value="FMN-linked oxidoreductases"/>
    <property type="match status" value="1"/>
</dbReference>
<reference evidence="3 4" key="1">
    <citation type="journal article" date="2020" name="Biotechnol. Biofuels">
        <title>New insights from the biogas microbiome by comprehensive genome-resolved metagenomics of nearly 1600 species originating from multiple anaerobic digesters.</title>
        <authorList>
            <person name="Campanaro S."/>
            <person name="Treu L."/>
            <person name="Rodriguez-R L.M."/>
            <person name="Kovalovszki A."/>
            <person name="Ziels R.M."/>
            <person name="Maus I."/>
            <person name="Zhu X."/>
            <person name="Kougias P.G."/>
            <person name="Basile A."/>
            <person name="Luo G."/>
            <person name="Schluter A."/>
            <person name="Konstantinidis K.T."/>
            <person name="Angelidaki I."/>
        </authorList>
    </citation>
    <scope>NUCLEOTIDE SEQUENCE [LARGE SCALE GENOMIC DNA]</scope>
    <source>
        <strain evidence="3">AS06rmzACSIP_256</strain>
    </source>
</reference>
<feature type="domain" description="Peptidase U32 collagenase" evidence="2">
    <location>
        <begin position="398"/>
        <end position="512"/>
    </location>
</feature>
<dbReference type="InterPro" id="IPR020988">
    <property type="entry name" value="Pept_U32_collagenase"/>
</dbReference>
<dbReference type="EMBL" id="JAAYYV010000154">
    <property type="protein sequence ID" value="NLF53908.1"/>
    <property type="molecule type" value="Genomic_DNA"/>
</dbReference>
<dbReference type="PANTHER" id="PTHR30217:SF10">
    <property type="entry name" value="23S RRNA 5-HYDROXYCYTIDINE C2501 SYNTHASE"/>
    <property type="match status" value="1"/>
</dbReference>
<dbReference type="Proteomes" id="UP000536534">
    <property type="component" value="Unassembled WGS sequence"/>
</dbReference>
<gene>
    <name evidence="3" type="ORF">GX576_05830</name>
</gene>
<evidence type="ECO:0000259" key="2">
    <source>
        <dbReference type="Pfam" id="PF12392"/>
    </source>
</evidence>
<name>A0A7X7R821_9RHOO</name>
<dbReference type="PANTHER" id="PTHR30217">
    <property type="entry name" value="PEPTIDASE U32 FAMILY"/>
    <property type="match status" value="1"/>
</dbReference>
<proteinExistence type="predicted"/>